<reference evidence="2 3" key="1">
    <citation type="submission" date="2024-01" db="EMBL/GenBank/DDBJ databases">
        <title>The genomes of 5 underutilized Papilionoideae crops provide insights into root nodulation and disease resistanc.</title>
        <authorList>
            <person name="Yuan L."/>
        </authorList>
    </citation>
    <scope>NUCLEOTIDE SEQUENCE [LARGE SCALE GENOMIC DNA]</scope>
    <source>
        <strain evidence="2">ZHUSHIDOU_FW_LH</strain>
        <tissue evidence="2">Leaf</tissue>
    </source>
</reference>
<sequence>MDMDCETLNAILKNCPSLEKFSLMGELGSYPWSSKKIKIQSPNLKFLELIGITFQEMDVSVENLEVLVLQVTCPPETLQIYALRLKALRSTCKATIQSILKIPDIIDYHNLPHPFVENNGSNSSGYYCTESWEKLKYDCITYELKFATIRGFTGRRGEVEFVKHLIKNAYNIDIISIICNDSKVAEEVKWLFHIPRASVDLSLMICF</sequence>
<accession>A0AAN9HPX2</accession>
<protein>
    <recommendedName>
        <fullName evidence="1">FBD domain-containing protein</fullName>
    </recommendedName>
</protein>
<evidence type="ECO:0000259" key="1">
    <source>
        <dbReference type="Pfam" id="PF08387"/>
    </source>
</evidence>
<gene>
    <name evidence="2" type="ORF">RIF29_42002</name>
</gene>
<dbReference type="EMBL" id="JAYWIO010000008">
    <property type="protein sequence ID" value="KAK7247125.1"/>
    <property type="molecule type" value="Genomic_DNA"/>
</dbReference>
<comment type="caution">
    <text evidence="2">The sequence shown here is derived from an EMBL/GenBank/DDBJ whole genome shotgun (WGS) entry which is preliminary data.</text>
</comment>
<organism evidence="2 3">
    <name type="scientific">Crotalaria pallida</name>
    <name type="common">Smooth rattlebox</name>
    <name type="synonym">Crotalaria striata</name>
    <dbReference type="NCBI Taxonomy" id="3830"/>
    <lineage>
        <taxon>Eukaryota</taxon>
        <taxon>Viridiplantae</taxon>
        <taxon>Streptophyta</taxon>
        <taxon>Embryophyta</taxon>
        <taxon>Tracheophyta</taxon>
        <taxon>Spermatophyta</taxon>
        <taxon>Magnoliopsida</taxon>
        <taxon>eudicotyledons</taxon>
        <taxon>Gunneridae</taxon>
        <taxon>Pentapetalae</taxon>
        <taxon>rosids</taxon>
        <taxon>fabids</taxon>
        <taxon>Fabales</taxon>
        <taxon>Fabaceae</taxon>
        <taxon>Papilionoideae</taxon>
        <taxon>50 kb inversion clade</taxon>
        <taxon>genistoids sensu lato</taxon>
        <taxon>core genistoids</taxon>
        <taxon>Crotalarieae</taxon>
        <taxon>Crotalaria</taxon>
    </lineage>
</organism>
<dbReference type="Proteomes" id="UP001372338">
    <property type="component" value="Unassembled WGS sequence"/>
</dbReference>
<evidence type="ECO:0000313" key="2">
    <source>
        <dbReference type="EMBL" id="KAK7247125.1"/>
    </source>
</evidence>
<evidence type="ECO:0000313" key="3">
    <source>
        <dbReference type="Proteomes" id="UP001372338"/>
    </source>
</evidence>
<dbReference type="InterPro" id="IPR006566">
    <property type="entry name" value="FBD"/>
</dbReference>
<feature type="domain" description="FBD" evidence="1">
    <location>
        <begin position="139"/>
        <end position="169"/>
    </location>
</feature>
<name>A0AAN9HPX2_CROPI</name>
<dbReference type="Pfam" id="PF08387">
    <property type="entry name" value="FBD"/>
    <property type="match status" value="1"/>
</dbReference>
<keyword evidence="3" id="KW-1185">Reference proteome</keyword>
<dbReference type="AlphaFoldDB" id="A0AAN9HPX2"/>
<proteinExistence type="predicted"/>